<organism evidence="2 3">
    <name type="scientific">Streptomyces wuyuanensis</name>
    <dbReference type="NCBI Taxonomy" id="1196353"/>
    <lineage>
        <taxon>Bacteria</taxon>
        <taxon>Bacillati</taxon>
        <taxon>Actinomycetota</taxon>
        <taxon>Actinomycetes</taxon>
        <taxon>Kitasatosporales</taxon>
        <taxon>Streptomycetaceae</taxon>
        <taxon>Streptomyces</taxon>
    </lineage>
</organism>
<protein>
    <submittedName>
        <fullName evidence="2">Uncharacterized protein</fullName>
    </submittedName>
</protein>
<dbReference type="STRING" id="1196353.SAMN05444921_103180"/>
<reference evidence="3" key="1">
    <citation type="submission" date="2016-10" db="EMBL/GenBank/DDBJ databases">
        <authorList>
            <person name="Varghese N."/>
            <person name="Submissions S."/>
        </authorList>
    </citation>
    <scope>NUCLEOTIDE SEQUENCE [LARGE SCALE GENOMIC DNA]</scope>
    <source>
        <strain evidence="3">CGMCC 4.7042</strain>
    </source>
</reference>
<evidence type="ECO:0000313" key="2">
    <source>
        <dbReference type="EMBL" id="SDM04157.1"/>
    </source>
</evidence>
<dbReference type="EMBL" id="FNHI01000003">
    <property type="protein sequence ID" value="SDM04157.1"/>
    <property type="molecule type" value="Genomic_DNA"/>
</dbReference>
<proteinExistence type="predicted"/>
<feature type="region of interest" description="Disordered" evidence="1">
    <location>
        <begin position="66"/>
        <end position="89"/>
    </location>
</feature>
<accession>A0A1G9Q0Z5</accession>
<evidence type="ECO:0000313" key="3">
    <source>
        <dbReference type="Proteomes" id="UP000199063"/>
    </source>
</evidence>
<name>A0A1G9Q0Z5_9ACTN</name>
<dbReference type="Proteomes" id="UP000199063">
    <property type="component" value="Unassembled WGS sequence"/>
</dbReference>
<gene>
    <name evidence="2" type="ORF">SAMN05444921_103180</name>
</gene>
<keyword evidence="3" id="KW-1185">Reference proteome</keyword>
<evidence type="ECO:0000256" key="1">
    <source>
        <dbReference type="SAM" id="MobiDB-lite"/>
    </source>
</evidence>
<sequence length="131" mass="14189">MQQEHPFVRDAFPDLVAELITLLGEEGEREPALCAPDLRLVAMCDCGDDFCKSIRTAAHPTLTPGRRRLASSVRGGEASVPGSPLARTLAPYRRQRRREVARAGGTMRTRFSTGALSMSSSCATIVLRSSS</sequence>
<dbReference type="AlphaFoldDB" id="A0A1G9Q0Z5"/>